<dbReference type="InterPro" id="IPR000014">
    <property type="entry name" value="PAS"/>
</dbReference>
<gene>
    <name evidence="11" type="ORF">SAMN05216333_12822</name>
</gene>
<dbReference type="InterPro" id="IPR052162">
    <property type="entry name" value="Sensor_kinase/Photoreceptor"/>
</dbReference>
<dbReference type="PROSITE" id="PS50113">
    <property type="entry name" value="PAC"/>
    <property type="match status" value="1"/>
</dbReference>
<dbReference type="SUPFAM" id="SSF47384">
    <property type="entry name" value="Homodimeric domain of signal transducing histidine kinase"/>
    <property type="match status" value="1"/>
</dbReference>
<evidence type="ECO:0000256" key="4">
    <source>
        <dbReference type="ARBA" id="ARBA00022553"/>
    </source>
</evidence>
<dbReference type="Gene3D" id="1.10.287.130">
    <property type="match status" value="1"/>
</dbReference>
<feature type="domain" description="PAC" evidence="10">
    <location>
        <begin position="264"/>
        <end position="316"/>
    </location>
</feature>
<dbReference type="GO" id="GO:0006355">
    <property type="term" value="P:regulation of DNA-templated transcription"/>
    <property type="evidence" value="ECO:0007669"/>
    <property type="project" value="InterPro"/>
</dbReference>
<evidence type="ECO:0000256" key="6">
    <source>
        <dbReference type="ARBA" id="ARBA00022777"/>
    </source>
</evidence>
<dbReference type="PANTHER" id="PTHR43304">
    <property type="entry name" value="PHYTOCHROME-LIKE PROTEIN CPH1"/>
    <property type="match status" value="1"/>
</dbReference>
<dbReference type="PRINTS" id="PR00344">
    <property type="entry name" value="BCTRLSENSOR"/>
</dbReference>
<name>A0A1H8TVV1_9PROT</name>
<dbReference type="InterPro" id="IPR005467">
    <property type="entry name" value="His_kinase_dom"/>
</dbReference>
<feature type="domain" description="Histidine kinase" evidence="8">
    <location>
        <begin position="334"/>
        <end position="546"/>
    </location>
</feature>
<keyword evidence="5" id="KW-0808">Transferase</keyword>
<dbReference type="SMART" id="SM00086">
    <property type="entry name" value="PAC"/>
    <property type="match status" value="1"/>
</dbReference>
<feature type="domain" description="PAS" evidence="9">
    <location>
        <begin position="194"/>
        <end position="249"/>
    </location>
</feature>
<dbReference type="InterPro" id="IPR036097">
    <property type="entry name" value="HisK_dim/P_sf"/>
</dbReference>
<dbReference type="Gene3D" id="3.30.450.20">
    <property type="entry name" value="PAS domain"/>
    <property type="match status" value="1"/>
</dbReference>
<dbReference type="STRING" id="42354.SAMN05216333_12822"/>
<evidence type="ECO:0000256" key="5">
    <source>
        <dbReference type="ARBA" id="ARBA00022679"/>
    </source>
</evidence>
<dbReference type="GO" id="GO:0000155">
    <property type="term" value="F:phosphorelay sensor kinase activity"/>
    <property type="evidence" value="ECO:0007669"/>
    <property type="project" value="InterPro"/>
</dbReference>
<reference evidence="12" key="1">
    <citation type="submission" date="2016-10" db="EMBL/GenBank/DDBJ databases">
        <authorList>
            <person name="Varghese N."/>
            <person name="Submissions S."/>
        </authorList>
    </citation>
    <scope>NUCLEOTIDE SEQUENCE [LARGE SCALE GENOMIC DNA]</scope>
    <source>
        <strain evidence="12">Nm76</strain>
    </source>
</reference>
<dbReference type="Pfam" id="PF02518">
    <property type="entry name" value="HATPase_c"/>
    <property type="match status" value="1"/>
</dbReference>
<dbReference type="InterPro" id="IPR000700">
    <property type="entry name" value="PAS-assoc_C"/>
</dbReference>
<dbReference type="PROSITE" id="PS50112">
    <property type="entry name" value="PAS"/>
    <property type="match status" value="1"/>
</dbReference>
<feature type="coiled-coil region" evidence="7">
    <location>
        <begin position="300"/>
        <end position="331"/>
    </location>
</feature>
<dbReference type="EMBL" id="FODO01000028">
    <property type="protein sequence ID" value="SEO95142.1"/>
    <property type="molecule type" value="Genomic_DNA"/>
</dbReference>
<dbReference type="SUPFAM" id="SSF55785">
    <property type="entry name" value="PYP-like sensor domain (PAS domain)"/>
    <property type="match status" value="1"/>
</dbReference>
<evidence type="ECO:0000259" key="10">
    <source>
        <dbReference type="PROSITE" id="PS50113"/>
    </source>
</evidence>
<dbReference type="FunFam" id="3.30.565.10:FF:000006">
    <property type="entry name" value="Sensor histidine kinase WalK"/>
    <property type="match status" value="1"/>
</dbReference>
<accession>A0A1H8TVV1</accession>
<sequence>MNARKESGWIEKFSPDVFWDAPDNQEILSGAKSTARMPAHGMQLLSCISHDGNDHSGIAGTKTQERLTKLACLYEISRAMLRIHSVDELCQQLIEHMRLAWQSYDLIFPFIEIDGNYYAAGESESLLIHKFSVPLLVNGDVTGQVGVLSKDMSVTSWSENEDTLFLKNIASDLGLWLEQKKLANAQNALVHDVRMIESAFNAHSIVAITDKTGKIRYVNENFCLVSKYSAGELIGQDHCIVNSGYHPKEFMKDLWATITQGQVWRGEIKNRAKDGTHYWVDTTIVPFLDGNGLPYQYVGIRTEVTNYKQLEQKMEEQVAELARSNDELEQFAYVVTHDLQEPLRAINSFVQLLKKYCDQQLDERASELITHAVAGTHRMQILIDDLLTYAQVNACQTLAEIDCELLLENVLTDLSVIVGECNAVVTHDKLPVIKGIRFQFIQLFTNLINNALKFRRDQSPQIHVGVEENQSEWIFSVTDNGIGIEEHYLDRIFRVFQRLHSRREYAGTGIGLAICKKVVEHHGGKIWVKSAPGIGSSFYFTIPKVNY</sequence>
<dbReference type="InterPro" id="IPR004358">
    <property type="entry name" value="Sig_transdc_His_kin-like_C"/>
</dbReference>
<dbReference type="PROSITE" id="PS50109">
    <property type="entry name" value="HIS_KIN"/>
    <property type="match status" value="1"/>
</dbReference>
<comment type="subcellular location">
    <subcellularLocation>
        <location evidence="2">Cell inner membrane</location>
        <topology evidence="2">Multi-pass membrane protein</topology>
    </subcellularLocation>
</comment>
<organism evidence="11 12">
    <name type="scientific">Nitrosomonas oligotropha</name>
    <dbReference type="NCBI Taxonomy" id="42354"/>
    <lineage>
        <taxon>Bacteria</taxon>
        <taxon>Pseudomonadati</taxon>
        <taxon>Pseudomonadota</taxon>
        <taxon>Betaproteobacteria</taxon>
        <taxon>Nitrosomonadales</taxon>
        <taxon>Nitrosomonadaceae</taxon>
        <taxon>Nitrosomonas</taxon>
    </lineage>
</organism>
<keyword evidence="6" id="KW-0418">Kinase</keyword>
<evidence type="ECO:0000259" key="8">
    <source>
        <dbReference type="PROSITE" id="PS50109"/>
    </source>
</evidence>
<dbReference type="InterPro" id="IPR003661">
    <property type="entry name" value="HisK_dim/P_dom"/>
</dbReference>
<evidence type="ECO:0000313" key="12">
    <source>
        <dbReference type="Proteomes" id="UP000198814"/>
    </source>
</evidence>
<keyword evidence="7" id="KW-0175">Coiled coil</keyword>
<dbReference type="InterPro" id="IPR036890">
    <property type="entry name" value="HATPase_C_sf"/>
</dbReference>
<dbReference type="CDD" id="cd00130">
    <property type="entry name" value="PAS"/>
    <property type="match status" value="1"/>
</dbReference>
<dbReference type="OrthoDB" id="9808408at2"/>
<evidence type="ECO:0000256" key="2">
    <source>
        <dbReference type="ARBA" id="ARBA00004429"/>
    </source>
</evidence>
<proteinExistence type="predicted"/>
<dbReference type="SMART" id="SM00387">
    <property type="entry name" value="HATPase_c"/>
    <property type="match status" value="1"/>
</dbReference>
<dbReference type="NCBIfam" id="TIGR00229">
    <property type="entry name" value="sensory_box"/>
    <property type="match status" value="1"/>
</dbReference>
<comment type="catalytic activity">
    <reaction evidence="1">
        <text>ATP + protein L-histidine = ADP + protein N-phospho-L-histidine.</text>
        <dbReference type="EC" id="2.7.13.3"/>
    </reaction>
</comment>
<dbReference type="Gene3D" id="3.30.565.10">
    <property type="entry name" value="Histidine kinase-like ATPase, C-terminal domain"/>
    <property type="match status" value="1"/>
</dbReference>
<dbReference type="GO" id="GO:0005886">
    <property type="term" value="C:plasma membrane"/>
    <property type="evidence" value="ECO:0007669"/>
    <property type="project" value="UniProtKB-SubCell"/>
</dbReference>
<dbReference type="SUPFAM" id="SSF55874">
    <property type="entry name" value="ATPase domain of HSP90 chaperone/DNA topoisomerase II/histidine kinase"/>
    <property type="match status" value="1"/>
</dbReference>
<evidence type="ECO:0000313" key="11">
    <source>
        <dbReference type="EMBL" id="SEO95142.1"/>
    </source>
</evidence>
<dbReference type="InterPro" id="IPR013767">
    <property type="entry name" value="PAS_fold"/>
</dbReference>
<dbReference type="EC" id="2.7.13.3" evidence="3"/>
<dbReference type="SMART" id="SM00388">
    <property type="entry name" value="HisKA"/>
    <property type="match status" value="1"/>
</dbReference>
<protein>
    <recommendedName>
        <fullName evidence="3">histidine kinase</fullName>
        <ecNumber evidence="3">2.7.13.3</ecNumber>
    </recommendedName>
</protein>
<dbReference type="Proteomes" id="UP000198814">
    <property type="component" value="Unassembled WGS sequence"/>
</dbReference>
<dbReference type="PANTHER" id="PTHR43304:SF1">
    <property type="entry name" value="PAC DOMAIN-CONTAINING PROTEIN"/>
    <property type="match status" value="1"/>
</dbReference>
<dbReference type="InterPro" id="IPR001610">
    <property type="entry name" value="PAC"/>
</dbReference>
<dbReference type="CDD" id="cd00082">
    <property type="entry name" value="HisKA"/>
    <property type="match status" value="1"/>
</dbReference>
<dbReference type="InterPro" id="IPR035965">
    <property type="entry name" value="PAS-like_dom_sf"/>
</dbReference>
<evidence type="ECO:0000256" key="7">
    <source>
        <dbReference type="SAM" id="Coils"/>
    </source>
</evidence>
<keyword evidence="12" id="KW-1185">Reference proteome</keyword>
<dbReference type="InterPro" id="IPR003594">
    <property type="entry name" value="HATPase_dom"/>
</dbReference>
<dbReference type="Pfam" id="PF00512">
    <property type="entry name" value="HisKA"/>
    <property type="match status" value="1"/>
</dbReference>
<evidence type="ECO:0000256" key="3">
    <source>
        <dbReference type="ARBA" id="ARBA00012438"/>
    </source>
</evidence>
<keyword evidence="4" id="KW-0597">Phosphoprotein</keyword>
<dbReference type="AlphaFoldDB" id="A0A1H8TVV1"/>
<dbReference type="RefSeq" id="WP_090321779.1">
    <property type="nucleotide sequence ID" value="NZ_FNOE01000031.1"/>
</dbReference>
<dbReference type="Pfam" id="PF00989">
    <property type="entry name" value="PAS"/>
    <property type="match status" value="1"/>
</dbReference>
<evidence type="ECO:0000256" key="1">
    <source>
        <dbReference type="ARBA" id="ARBA00000085"/>
    </source>
</evidence>
<evidence type="ECO:0000259" key="9">
    <source>
        <dbReference type="PROSITE" id="PS50112"/>
    </source>
</evidence>